<gene>
    <name evidence="4" type="ORF">P775_21425</name>
</gene>
<evidence type="ECO:0008006" key="6">
    <source>
        <dbReference type="Google" id="ProtNLM"/>
    </source>
</evidence>
<sequence>MRYAFSRRAFLAALGAAVATPALADAPLTSLRPMARGGTALARSLAPAEALIAKARLDGMVGFAVADLATGLMLEEHEAETGMPPASVAKAMTASYALETLGADHVFGTQLILTGGLADGVVQGDLVLAGGGDPTLDTNGLASLAEQLKEVGVREVRGRFLVWGGALPFTAAIDPEQPDQVGYNPAVSGLSLNFNRVHFEWRKEGADYAVTMDARSDRYRPDVTMARMQIVPRAAPIYTYQRRDGRDDWTVARSALGNDGARWLPVREPERYAGEVFQTFARSQGILLGTPELVTERPEGTVIAQLESAPLAVILHDMLKWSTNITAEMVGLAATIRRDGQARSQKDSAAAMNAWAKETLGLGHVAMVDHSGLGDDSRIAAADMMKLMLNVRDRLGLKPLLKTVALRDSQGRPTKGNPIQVHAKTGTLNFVSGLAGYVDLPDGTELAFAIFAANIPRRDKLNREERESPAGASGWNARAKGLQQALIERWGMLYTA</sequence>
<dbReference type="Proteomes" id="UP000231259">
    <property type="component" value="Unassembled WGS sequence"/>
</dbReference>
<dbReference type="NCBIfam" id="TIGR00666">
    <property type="entry name" value="PBP4"/>
    <property type="match status" value="1"/>
</dbReference>
<dbReference type="PRINTS" id="PR00922">
    <property type="entry name" value="DADACBPTASE3"/>
</dbReference>
<evidence type="ECO:0000256" key="1">
    <source>
        <dbReference type="ARBA" id="ARBA00006096"/>
    </source>
</evidence>
<name>A0A2G8R9K7_9RHOB</name>
<dbReference type="Gene3D" id="3.50.80.20">
    <property type="entry name" value="D-Ala-D-Ala carboxypeptidase C, peptidase S13"/>
    <property type="match status" value="1"/>
</dbReference>
<dbReference type="SUPFAM" id="SSF56601">
    <property type="entry name" value="beta-lactamase/transpeptidase-like"/>
    <property type="match status" value="1"/>
</dbReference>
<feature type="signal peptide" evidence="3">
    <location>
        <begin position="1"/>
        <end position="24"/>
    </location>
</feature>
<dbReference type="EMBL" id="AWWI01000138">
    <property type="protein sequence ID" value="PIL18131.1"/>
    <property type="molecule type" value="Genomic_DNA"/>
</dbReference>
<evidence type="ECO:0000313" key="4">
    <source>
        <dbReference type="EMBL" id="PIL18131.1"/>
    </source>
</evidence>
<dbReference type="PANTHER" id="PTHR30023:SF0">
    <property type="entry name" value="PENICILLIN-SENSITIVE CARBOXYPEPTIDASE A"/>
    <property type="match status" value="1"/>
</dbReference>
<evidence type="ECO:0000256" key="3">
    <source>
        <dbReference type="SAM" id="SignalP"/>
    </source>
</evidence>
<keyword evidence="2" id="KW-0378">Hydrolase</keyword>
<dbReference type="PANTHER" id="PTHR30023">
    <property type="entry name" value="D-ALANYL-D-ALANINE CARBOXYPEPTIDASE"/>
    <property type="match status" value="1"/>
</dbReference>
<accession>A0A2G8R9K7</accession>
<evidence type="ECO:0000256" key="2">
    <source>
        <dbReference type="ARBA" id="ARBA00022801"/>
    </source>
</evidence>
<reference evidence="4 5" key="1">
    <citation type="submission" date="2013-09" db="EMBL/GenBank/DDBJ databases">
        <title>Genome sequencing of Phaeobacter antarcticus sp. nov. SM1211.</title>
        <authorList>
            <person name="Zhang X.-Y."/>
            <person name="Liu C."/>
            <person name="Chen X.-L."/>
            <person name="Xie B.-B."/>
            <person name="Qin Q.-L."/>
            <person name="Rong J.-C."/>
            <person name="Zhang Y.-Z."/>
        </authorList>
    </citation>
    <scope>NUCLEOTIDE SEQUENCE [LARGE SCALE GENOMIC DNA]</scope>
    <source>
        <strain evidence="4 5">SM1211</strain>
    </source>
</reference>
<dbReference type="InterPro" id="IPR012338">
    <property type="entry name" value="Beta-lactam/transpept-like"/>
</dbReference>
<dbReference type="RefSeq" id="WP_099912735.1">
    <property type="nucleotide sequence ID" value="NZ_AWWI01000138.1"/>
</dbReference>
<dbReference type="OrthoDB" id="5372081at2"/>
<proteinExistence type="inferred from homology"/>
<dbReference type="GO" id="GO:0000270">
    <property type="term" value="P:peptidoglycan metabolic process"/>
    <property type="evidence" value="ECO:0007669"/>
    <property type="project" value="TreeGrafter"/>
</dbReference>
<feature type="chain" id="PRO_5013607394" description="D-alanyl-D-alanine carboxypeptidase" evidence="3">
    <location>
        <begin position="25"/>
        <end position="496"/>
    </location>
</feature>
<comment type="similarity">
    <text evidence="1">Belongs to the peptidase S13 family.</text>
</comment>
<keyword evidence="5" id="KW-1185">Reference proteome</keyword>
<organism evidence="4 5">
    <name type="scientific">Puniceibacterium antarcticum</name>
    <dbReference type="NCBI Taxonomy" id="1206336"/>
    <lineage>
        <taxon>Bacteria</taxon>
        <taxon>Pseudomonadati</taxon>
        <taxon>Pseudomonadota</taxon>
        <taxon>Alphaproteobacteria</taxon>
        <taxon>Rhodobacterales</taxon>
        <taxon>Paracoccaceae</taxon>
        <taxon>Puniceibacterium</taxon>
    </lineage>
</organism>
<comment type="caution">
    <text evidence="4">The sequence shown here is derived from an EMBL/GenBank/DDBJ whole genome shotgun (WGS) entry which is preliminary data.</text>
</comment>
<dbReference type="GO" id="GO:0006508">
    <property type="term" value="P:proteolysis"/>
    <property type="evidence" value="ECO:0007669"/>
    <property type="project" value="InterPro"/>
</dbReference>
<protein>
    <recommendedName>
        <fullName evidence="6">D-alanyl-D-alanine carboxypeptidase</fullName>
    </recommendedName>
</protein>
<dbReference type="GO" id="GO:0004185">
    <property type="term" value="F:serine-type carboxypeptidase activity"/>
    <property type="evidence" value="ECO:0007669"/>
    <property type="project" value="InterPro"/>
</dbReference>
<keyword evidence="3" id="KW-0732">Signal</keyword>
<dbReference type="Pfam" id="PF02113">
    <property type="entry name" value="Peptidase_S13"/>
    <property type="match status" value="1"/>
</dbReference>
<dbReference type="Gene3D" id="3.40.710.10">
    <property type="entry name" value="DD-peptidase/beta-lactamase superfamily"/>
    <property type="match status" value="2"/>
</dbReference>
<dbReference type="InterPro" id="IPR006311">
    <property type="entry name" value="TAT_signal"/>
</dbReference>
<dbReference type="PROSITE" id="PS51318">
    <property type="entry name" value="TAT"/>
    <property type="match status" value="1"/>
</dbReference>
<dbReference type="InterPro" id="IPR000667">
    <property type="entry name" value="Peptidase_S13"/>
</dbReference>
<evidence type="ECO:0000313" key="5">
    <source>
        <dbReference type="Proteomes" id="UP000231259"/>
    </source>
</evidence>
<dbReference type="AlphaFoldDB" id="A0A2G8R9K7"/>